<gene>
    <name evidence="1" type="ORF">BH719_01400</name>
</gene>
<dbReference type="CDD" id="cd04488">
    <property type="entry name" value="RecG_wedge_OBF"/>
    <property type="match status" value="1"/>
</dbReference>
<evidence type="ECO:0000313" key="1">
    <source>
        <dbReference type="EMBL" id="AOS46699.1"/>
    </source>
</evidence>
<reference evidence="1 2" key="1">
    <citation type="submission" date="2016-09" db="EMBL/GenBank/DDBJ databases">
        <title>Complete genome sequence of Actinomyces hongkongensis HKU8.</title>
        <authorList>
            <person name="Gao Y.-X."/>
            <person name="Zhou Y.-Y."/>
            <person name="Xie Y."/>
            <person name="Wang M."/>
            <person name="Wang S.-J."/>
            <person name="Shen S.-G."/>
        </authorList>
    </citation>
    <scope>NUCLEOTIDE SEQUENCE [LARGE SCALE GENOMIC DNA]</scope>
    <source>
        <strain evidence="1 2">HKU8</strain>
    </source>
</reference>
<proteinExistence type="predicted"/>
<sequence length="119" mass="12936">MQWLRALLDTDQRQIDEADDEARSRRARGVEPIAGVADRERARLFGTVLSMTYPPASGPQVLAARLYDGTASIELRWPGRSEIPGLHVGAHIEAEGTVGKQGGAAVIINPLYRVISMEA</sequence>
<dbReference type="STRING" id="178339.BH719_01400"/>
<dbReference type="KEGG" id="phon:BH719_01400"/>
<organism evidence="1 2">
    <name type="scientific">Pauljensenia hongkongensis</name>
    <dbReference type="NCBI Taxonomy" id="178339"/>
    <lineage>
        <taxon>Bacteria</taxon>
        <taxon>Bacillati</taxon>
        <taxon>Actinomycetota</taxon>
        <taxon>Actinomycetes</taxon>
        <taxon>Actinomycetales</taxon>
        <taxon>Actinomycetaceae</taxon>
        <taxon>Pauljensenia</taxon>
    </lineage>
</organism>
<accession>A0A1D8B0M5</accession>
<evidence type="ECO:0000313" key="2">
    <source>
        <dbReference type="Proteomes" id="UP000095214"/>
    </source>
</evidence>
<dbReference type="Proteomes" id="UP000095214">
    <property type="component" value="Chromosome"/>
</dbReference>
<name>A0A1D8B0M5_9ACTO</name>
<dbReference type="AlphaFoldDB" id="A0A1D8B0M5"/>
<dbReference type="EMBL" id="CP017298">
    <property type="protein sequence ID" value="AOS46699.1"/>
    <property type="molecule type" value="Genomic_DNA"/>
</dbReference>
<dbReference type="RefSeq" id="WP_009400092.1">
    <property type="nucleotide sequence ID" value="NZ_CP017298.1"/>
</dbReference>
<keyword evidence="2" id="KW-1185">Reference proteome</keyword>
<dbReference type="GO" id="GO:0003677">
    <property type="term" value="F:DNA binding"/>
    <property type="evidence" value="ECO:0007669"/>
    <property type="project" value="UniProtKB-KW"/>
</dbReference>
<keyword evidence="1" id="KW-0238">DNA-binding</keyword>
<protein>
    <submittedName>
        <fullName evidence="1">DNA-binding protein</fullName>
    </submittedName>
</protein>
<dbReference type="OrthoDB" id="3268233at2"/>